<keyword evidence="6 10" id="KW-0732">Signal</keyword>
<accession>Q9W798</accession>
<evidence type="ECO:0000256" key="7">
    <source>
        <dbReference type="ARBA" id="ARBA00022833"/>
    </source>
</evidence>
<evidence type="ECO:0000256" key="1">
    <source>
        <dbReference type="ARBA" id="ARBA00004613"/>
    </source>
</evidence>
<dbReference type="Pfam" id="PF00103">
    <property type="entry name" value="Hormone_1"/>
    <property type="match status" value="1"/>
</dbReference>
<dbReference type="InterPro" id="IPR001400">
    <property type="entry name" value="Somatotropin/Prolactin"/>
</dbReference>
<dbReference type="FunFam" id="1.20.1250.10:FF:000009">
    <property type="entry name" value="Growth hormone"/>
    <property type="match status" value="1"/>
</dbReference>
<dbReference type="InterPro" id="IPR009079">
    <property type="entry name" value="4_helix_cytokine-like_core"/>
</dbReference>
<dbReference type="PANTHER" id="PTHR11417">
    <property type="entry name" value="SOMATOTROPIN,PROLACTIN"/>
    <property type="match status" value="1"/>
</dbReference>
<dbReference type="InterPro" id="IPR018116">
    <property type="entry name" value="Somatotropin_CS"/>
</dbReference>
<evidence type="ECO:0000313" key="11">
    <source>
        <dbReference type="EMBL" id="AAD39460.2"/>
    </source>
</evidence>
<name>Q9W798_LABCA</name>
<dbReference type="PROSITE" id="PS00338">
    <property type="entry name" value="SOMATOTROPIN_2"/>
    <property type="match status" value="1"/>
</dbReference>
<reference evidence="11" key="1">
    <citation type="submission" date="2001-07" db="EMBL/GenBank/DDBJ databases">
        <title>Catla catla (Indian major carp) growth hormone cDNA.</title>
        <authorList>
            <person name="Thayanithy V."/>
            <person name="Pandian T.J."/>
            <person name="Mathavan S."/>
        </authorList>
    </citation>
    <scope>NUCLEOTIDE SEQUENCE</scope>
    <source>
        <tissue evidence="11">Pituitary gland</tissue>
    </source>
</reference>
<comment type="subcellular location">
    <subcellularLocation>
        <location evidence="1 9">Secreted</location>
    </subcellularLocation>
</comment>
<dbReference type="SUPFAM" id="SSF47266">
    <property type="entry name" value="4-helical cytokines"/>
    <property type="match status" value="1"/>
</dbReference>
<evidence type="ECO:0000256" key="3">
    <source>
        <dbReference type="ARBA" id="ARBA00022525"/>
    </source>
</evidence>
<keyword evidence="3" id="KW-0964">Secreted</keyword>
<dbReference type="GO" id="GO:0005131">
    <property type="term" value="F:growth hormone receptor binding"/>
    <property type="evidence" value="ECO:0007669"/>
    <property type="project" value="InterPro"/>
</dbReference>
<dbReference type="GO" id="GO:0048513">
    <property type="term" value="P:animal organ development"/>
    <property type="evidence" value="ECO:0007669"/>
    <property type="project" value="TreeGrafter"/>
</dbReference>
<keyword evidence="7" id="KW-0862">Zinc</keyword>
<proteinExistence type="evidence at transcript level"/>
<evidence type="ECO:0000256" key="6">
    <source>
        <dbReference type="ARBA" id="ARBA00022729"/>
    </source>
</evidence>
<dbReference type="GO" id="GO:0046427">
    <property type="term" value="P:positive regulation of receptor signaling pathway via JAK-STAT"/>
    <property type="evidence" value="ECO:0007669"/>
    <property type="project" value="TreeGrafter"/>
</dbReference>
<evidence type="ECO:0000256" key="4">
    <source>
        <dbReference type="ARBA" id="ARBA00022702"/>
    </source>
</evidence>
<dbReference type="PROSITE" id="PS00266">
    <property type="entry name" value="SOMATOTROPIN_1"/>
    <property type="match status" value="1"/>
</dbReference>
<dbReference type="GO" id="GO:0070186">
    <property type="term" value="F:growth hormone activity"/>
    <property type="evidence" value="ECO:0007669"/>
    <property type="project" value="TreeGrafter"/>
</dbReference>
<evidence type="ECO:0000256" key="9">
    <source>
        <dbReference type="RuleBase" id="RU003618"/>
    </source>
</evidence>
<dbReference type="Gene3D" id="1.20.1250.10">
    <property type="match status" value="1"/>
</dbReference>
<keyword evidence="5" id="KW-0479">Metal-binding</keyword>
<keyword evidence="8" id="KW-1015">Disulfide bond</keyword>
<comment type="similarity">
    <text evidence="2 9">Belongs to the somatotropin/prolactin family.</text>
</comment>
<dbReference type="PRINTS" id="PR00836">
    <property type="entry name" value="SOMATOTROPIN"/>
</dbReference>
<keyword evidence="4 9" id="KW-0372">Hormone</keyword>
<evidence type="ECO:0000256" key="5">
    <source>
        <dbReference type="ARBA" id="ARBA00022723"/>
    </source>
</evidence>
<evidence type="ECO:0000256" key="8">
    <source>
        <dbReference type="ARBA" id="ARBA00023157"/>
    </source>
</evidence>
<feature type="chain" id="PRO_5004338560" evidence="10">
    <location>
        <begin position="23"/>
        <end position="211"/>
    </location>
</feature>
<dbReference type="GO" id="GO:0045927">
    <property type="term" value="P:positive regulation of growth"/>
    <property type="evidence" value="ECO:0007669"/>
    <property type="project" value="TreeGrafter"/>
</dbReference>
<dbReference type="CDD" id="cd10285">
    <property type="entry name" value="somatotropin_like"/>
    <property type="match status" value="1"/>
</dbReference>
<dbReference type="InterPro" id="IPR034975">
    <property type="entry name" value="Somatotropin"/>
</dbReference>
<evidence type="ECO:0000256" key="2">
    <source>
        <dbReference type="ARBA" id="ARBA00008474"/>
    </source>
</evidence>
<dbReference type="GO" id="GO:0031667">
    <property type="term" value="P:response to nutrient levels"/>
    <property type="evidence" value="ECO:0007669"/>
    <property type="project" value="TreeGrafter"/>
</dbReference>
<dbReference type="GO" id="GO:0060396">
    <property type="term" value="P:growth hormone receptor signaling pathway"/>
    <property type="evidence" value="ECO:0007669"/>
    <property type="project" value="TreeGrafter"/>
</dbReference>
<dbReference type="EMBL" id="AF140282">
    <property type="protein sequence ID" value="AAD39460.2"/>
    <property type="molecule type" value="mRNA"/>
</dbReference>
<sequence length="211" mass="23931">MARALVLLSVVLVSLLVNQGRASDNQRLFNNVVVRVQHLHQLAAKMINDFDDNLLPEDRRLLSKTIPMSFCISDYIEAPTGKDEAQRSSMLKLLRISFRLIESWELASQILSRTVSNSLTVGSPNQINEKLADLEMGISVLTKGCLDGHPNMDDNDSLPLPFEDFYLTSEDNDLTKNFRLLACFKKDMHKVETYLRVANCRRRSLDSNCTL</sequence>
<organism evidence="11">
    <name type="scientific">Labeo catla</name>
    <name type="common">Catla</name>
    <name type="synonym">Catla catla</name>
    <dbReference type="NCBI Taxonomy" id="72446"/>
    <lineage>
        <taxon>Eukaryota</taxon>
        <taxon>Metazoa</taxon>
        <taxon>Chordata</taxon>
        <taxon>Craniata</taxon>
        <taxon>Vertebrata</taxon>
        <taxon>Euteleostomi</taxon>
        <taxon>Actinopterygii</taxon>
        <taxon>Neopterygii</taxon>
        <taxon>Teleostei</taxon>
        <taxon>Ostariophysi</taxon>
        <taxon>Cypriniformes</taxon>
        <taxon>Cyprinidae</taxon>
        <taxon>Labeoninae</taxon>
        <taxon>Labeonini</taxon>
        <taxon>Labeo</taxon>
    </lineage>
</organism>
<feature type="signal peptide" evidence="10">
    <location>
        <begin position="1"/>
        <end position="22"/>
    </location>
</feature>
<dbReference type="GO" id="GO:0005615">
    <property type="term" value="C:extracellular space"/>
    <property type="evidence" value="ECO:0007669"/>
    <property type="project" value="InterPro"/>
</dbReference>
<evidence type="ECO:0000256" key="10">
    <source>
        <dbReference type="SAM" id="SignalP"/>
    </source>
</evidence>
<dbReference type="PANTHER" id="PTHR11417:SF2">
    <property type="entry name" value="SOMATOTROPIN"/>
    <property type="match status" value="1"/>
</dbReference>
<dbReference type="AlphaFoldDB" id="Q9W798"/>
<dbReference type="GO" id="GO:0046872">
    <property type="term" value="F:metal ion binding"/>
    <property type="evidence" value="ECO:0007669"/>
    <property type="project" value="UniProtKB-KW"/>
</dbReference>
<protein>
    <submittedName>
        <fullName evidence="11">Growth hormone</fullName>
    </submittedName>
</protein>